<dbReference type="PANTHER" id="PTHR21708">
    <property type="entry name" value="PROBABLE 2-DEHYDROPANTOATE 2-REDUCTASE"/>
    <property type="match status" value="1"/>
</dbReference>
<evidence type="ECO:0000256" key="10">
    <source>
        <dbReference type="ARBA" id="ARBA00048793"/>
    </source>
</evidence>
<dbReference type="SUPFAM" id="SSF51735">
    <property type="entry name" value="NAD(P)-binding Rossmann-fold domains"/>
    <property type="match status" value="1"/>
</dbReference>
<sequence length="306" mass="32786">MRIAVMGAGALGGYFGARLAAAGHEVVLIARGAHLTAIQERGLKILSPCGDLHLSEIAATDDPRSVGPVDVVLFMVKNYDVESGAQAIAPMLKSDTMVVTCQNGVSAHDRLGAIIGMKHVVPGVARIPADIPEPGVINHSAMWDTLSFGELDGRVTPRVAALRDAIIEAGATAVIPDNILHDLWVKFISQAMLASITTLTRLDMGPLRDNPDSRALFLAGMAETNRVGRAVVPDLPEGLVEQTWKTISTLPDTMHASMLDDLRAGKRLEVDYLSGDVVRLGRQYGVPTPIHEMFWSALQPFKYGSP</sequence>
<dbReference type="InterPro" id="IPR013328">
    <property type="entry name" value="6PGD_dom2"/>
</dbReference>
<accession>A0A126V5R6</accession>
<dbReference type="Pfam" id="PF08546">
    <property type="entry name" value="ApbA_C"/>
    <property type="match status" value="1"/>
</dbReference>
<dbReference type="STRING" id="1579316.RC74_18875"/>
<keyword evidence="7 11" id="KW-0521">NADP</keyword>
<dbReference type="InterPro" id="IPR008927">
    <property type="entry name" value="6-PGluconate_DH-like_C_sf"/>
</dbReference>
<evidence type="ECO:0000313" key="14">
    <source>
        <dbReference type="EMBL" id="AML53049.1"/>
    </source>
</evidence>
<evidence type="ECO:0000256" key="5">
    <source>
        <dbReference type="ARBA" id="ARBA00019465"/>
    </source>
</evidence>
<comment type="pathway">
    <text evidence="2 11">Cofactor biosynthesis; (R)-pantothenate biosynthesis; (R)-pantoate from 3-methyl-2-oxobutanoate: step 2/2.</text>
</comment>
<keyword evidence="8 11" id="KW-0560">Oxidoreductase</keyword>
<keyword evidence="6 11" id="KW-0566">Pantothenate biosynthesis</keyword>
<feature type="domain" description="Ketopantoate reductase C-terminal" evidence="13">
    <location>
        <begin position="178"/>
        <end position="299"/>
    </location>
</feature>
<reference evidence="14 15" key="1">
    <citation type="submission" date="2016-02" db="EMBL/GenBank/DDBJ databases">
        <title>Complete genome sequence of Halocynthiibacter arcticus PAMC 20958t from arctic marine sediment.</title>
        <authorList>
            <person name="Lee Y.M."/>
            <person name="Baek K."/>
            <person name="Lee H.K."/>
            <person name="Shin S.C."/>
        </authorList>
    </citation>
    <scope>NUCLEOTIDE SEQUENCE [LARGE SCALE GENOMIC DNA]</scope>
    <source>
        <strain evidence="14">PAMC 20958</strain>
    </source>
</reference>
<evidence type="ECO:0000256" key="3">
    <source>
        <dbReference type="ARBA" id="ARBA00007870"/>
    </source>
</evidence>
<dbReference type="GO" id="GO:0008677">
    <property type="term" value="F:2-dehydropantoate 2-reductase activity"/>
    <property type="evidence" value="ECO:0007669"/>
    <property type="project" value="UniProtKB-EC"/>
</dbReference>
<dbReference type="EC" id="1.1.1.169" evidence="4 11"/>
<dbReference type="InterPro" id="IPR051402">
    <property type="entry name" value="KPR-Related"/>
</dbReference>
<evidence type="ECO:0000259" key="12">
    <source>
        <dbReference type="Pfam" id="PF02558"/>
    </source>
</evidence>
<dbReference type="GO" id="GO:0015940">
    <property type="term" value="P:pantothenate biosynthetic process"/>
    <property type="evidence" value="ECO:0007669"/>
    <property type="project" value="UniProtKB-UniPathway"/>
</dbReference>
<protein>
    <recommendedName>
        <fullName evidence="5 11">2-dehydropantoate 2-reductase</fullName>
        <ecNumber evidence="4 11">1.1.1.169</ecNumber>
    </recommendedName>
    <alternativeName>
        <fullName evidence="9 11">Ketopantoate reductase</fullName>
    </alternativeName>
</protein>
<evidence type="ECO:0000256" key="6">
    <source>
        <dbReference type="ARBA" id="ARBA00022655"/>
    </source>
</evidence>
<evidence type="ECO:0000256" key="1">
    <source>
        <dbReference type="ARBA" id="ARBA00002919"/>
    </source>
</evidence>
<dbReference type="InterPro" id="IPR013752">
    <property type="entry name" value="KPA_reductase"/>
</dbReference>
<proteinExistence type="inferred from homology"/>
<dbReference type="Pfam" id="PF02558">
    <property type="entry name" value="ApbA"/>
    <property type="match status" value="1"/>
</dbReference>
<dbReference type="UniPathway" id="UPA00028">
    <property type="reaction ID" value="UER00004"/>
</dbReference>
<evidence type="ECO:0000256" key="2">
    <source>
        <dbReference type="ARBA" id="ARBA00004994"/>
    </source>
</evidence>
<comment type="similarity">
    <text evidence="3 11">Belongs to the ketopantoate reductase family.</text>
</comment>
<dbReference type="InterPro" id="IPR013332">
    <property type="entry name" value="KPR_N"/>
</dbReference>
<dbReference type="PANTHER" id="PTHR21708:SF26">
    <property type="entry name" value="2-DEHYDROPANTOATE 2-REDUCTASE"/>
    <property type="match status" value="1"/>
</dbReference>
<dbReference type="Proteomes" id="UP000070371">
    <property type="component" value="Chromosome"/>
</dbReference>
<evidence type="ECO:0000256" key="11">
    <source>
        <dbReference type="RuleBase" id="RU362068"/>
    </source>
</evidence>
<dbReference type="GO" id="GO:0005737">
    <property type="term" value="C:cytoplasm"/>
    <property type="evidence" value="ECO:0007669"/>
    <property type="project" value="TreeGrafter"/>
</dbReference>
<keyword evidence="15" id="KW-1185">Reference proteome</keyword>
<dbReference type="KEGG" id="hat:RC74_18875"/>
<comment type="function">
    <text evidence="1 11">Catalyzes the NADPH-dependent reduction of ketopantoate into pantoic acid.</text>
</comment>
<evidence type="ECO:0000259" key="13">
    <source>
        <dbReference type="Pfam" id="PF08546"/>
    </source>
</evidence>
<feature type="domain" description="Ketopantoate reductase N-terminal" evidence="12">
    <location>
        <begin position="3"/>
        <end position="152"/>
    </location>
</feature>
<dbReference type="Gene3D" id="3.40.50.720">
    <property type="entry name" value="NAD(P)-binding Rossmann-like Domain"/>
    <property type="match status" value="1"/>
</dbReference>
<dbReference type="RefSeq" id="WP_039003456.1">
    <property type="nucleotide sequence ID" value="NZ_CP014327.1"/>
</dbReference>
<dbReference type="SUPFAM" id="SSF48179">
    <property type="entry name" value="6-phosphogluconate dehydrogenase C-terminal domain-like"/>
    <property type="match status" value="1"/>
</dbReference>
<comment type="catalytic activity">
    <reaction evidence="10 11">
        <text>(R)-pantoate + NADP(+) = 2-dehydropantoate + NADPH + H(+)</text>
        <dbReference type="Rhea" id="RHEA:16233"/>
        <dbReference type="ChEBI" id="CHEBI:11561"/>
        <dbReference type="ChEBI" id="CHEBI:15378"/>
        <dbReference type="ChEBI" id="CHEBI:15980"/>
        <dbReference type="ChEBI" id="CHEBI:57783"/>
        <dbReference type="ChEBI" id="CHEBI:58349"/>
        <dbReference type="EC" id="1.1.1.169"/>
    </reaction>
</comment>
<evidence type="ECO:0000313" key="15">
    <source>
        <dbReference type="Proteomes" id="UP000070371"/>
    </source>
</evidence>
<dbReference type="InterPro" id="IPR003710">
    <property type="entry name" value="ApbA"/>
</dbReference>
<dbReference type="Gene3D" id="1.10.1040.10">
    <property type="entry name" value="N-(1-d-carboxylethyl)-l-norvaline Dehydrogenase, domain 2"/>
    <property type="match status" value="1"/>
</dbReference>
<gene>
    <name evidence="14" type="ORF">RC74_18875</name>
</gene>
<dbReference type="NCBIfam" id="TIGR00745">
    <property type="entry name" value="apbA_panE"/>
    <property type="match status" value="1"/>
</dbReference>
<dbReference type="InterPro" id="IPR036291">
    <property type="entry name" value="NAD(P)-bd_dom_sf"/>
</dbReference>
<dbReference type="FunFam" id="3.40.50.720:FF:000307">
    <property type="entry name" value="2-dehydropantoate 2-reductase"/>
    <property type="match status" value="1"/>
</dbReference>
<dbReference type="AlphaFoldDB" id="A0A126V5R6"/>
<organism evidence="14 15">
    <name type="scientific">Falsihalocynthiibacter arcticus</name>
    <dbReference type="NCBI Taxonomy" id="1579316"/>
    <lineage>
        <taxon>Bacteria</taxon>
        <taxon>Pseudomonadati</taxon>
        <taxon>Pseudomonadota</taxon>
        <taxon>Alphaproteobacteria</taxon>
        <taxon>Rhodobacterales</taxon>
        <taxon>Roseobacteraceae</taxon>
        <taxon>Falsihalocynthiibacter</taxon>
    </lineage>
</organism>
<dbReference type="EMBL" id="CP014327">
    <property type="protein sequence ID" value="AML53049.1"/>
    <property type="molecule type" value="Genomic_DNA"/>
</dbReference>
<evidence type="ECO:0000256" key="7">
    <source>
        <dbReference type="ARBA" id="ARBA00022857"/>
    </source>
</evidence>
<evidence type="ECO:0000256" key="4">
    <source>
        <dbReference type="ARBA" id="ARBA00013014"/>
    </source>
</evidence>
<evidence type="ECO:0000256" key="8">
    <source>
        <dbReference type="ARBA" id="ARBA00023002"/>
    </source>
</evidence>
<evidence type="ECO:0000256" key="9">
    <source>
        <dbReference type="ARBA" id="ARBA00032024"/>
    </source>
</evidence>
<name>A0A126V5R6_9RHOB</name>